<protein>
    <submittedName>
        <fullName evidence="9">M48 family metalloprotease</fullName>
        <ecNumber evidence="9">3.4.24.-</ecNumber>
    </submittedName>
</protein>
<proteinExistence type="inferred from homology"/>
<comment type="cofactor">
    <cofactor evidence="6">
        <name>Zn(2+)</name>
        <dbReference type="ChEBI" id="CHEBI:29105"/>
    </cofactor>
    <text evidence="6">Binds 1 zinc ion per subunit.</text>
</comment>
<dbReference type="InterPro" id="IPR051156">
    <property type="entry name" value="Mito/Outer_Membr_Metalloprot"/>
</dbReference>
<dbReference type="EMBL" id="JAYWLC010000021">
    <property type="protein sequence ID" value="MER5173576.1"/>
    <property type="molecule type" value="Genomic_DNA"/>
</dbReference>
<evidence type="ECO:0000256" key="7">
    <source>
        <dbReference type="SAM" id="SignalP"/>
    </source>
</evidence>
<feature type="domain" description="Peptidase M48" evidence="8">
    <location>
        <begin position="82"/>
        <end position="245"/>
    </location>
</feature>
<evidence type="ECO:0000256" key="5">
    <source>
        <dbReference type="ARBA" id="ARBA00023049"/>
    </source>
</evidence>
<keyword evidence="7" id="KW-0732">Signal</keyword>
<evidence type="ECO:0000313" key="10">
    <source>
        <dbReference type="Proteomes" id="UP001438953"/>
    </source>
</evidence>
<evidence type="ECO:0000259" key="8">
    <source>
        <dbReference type="Pfam" id="PF01435"/>
    </source>
</evidence>
<keyword evidence="3 6" id="KW-0378">Hydrolase</keyword>
<accession>A0ABV1SKZ4</accession>
<dbReference type="RefSeq" id="WP_339114783.1">
    <property type="nucleotide sequence ID" value="NZ_JAYWLC010000021.1"/>
</dbReference>
<evidence type="ECO:0000256" key="1">
    <source>
        <dbReference type="ARBA" id="ARBA00022670"/>
    </source>
</evidence>
<dbReference type="GO" id="GO:0008237">
    <property type="term" value="F:metallopeptidase activity"/>
    <property type="evidence" value="ECO:0007669"/>
    <property type="project" value="UniProtKB-KW"/>
</dbReference>
<comment type="similarity">
    <text evidence="6">Belongs to the peptidase M48 family.</text>
</comment>
<keyword evidence="5 6" id="KW-0482">Metalloprotease</keyword>
<evidence type="ECO:0000256" key="6">
    <source>
        <dbReference type="RuleBase" id="RU003983"/>
    </source>
</evidence>
<evidence type="ECO:0000313" key="9">
    <source>
        <dbReference type="EMBL" id="MER5173576.1"/>
    </source>
</evidence>
<comment type="caution">
    <text evidence="9">The sequence shown here is derived from an EMBL/GenBank/DDBJ whole genome shotgun (WGS) entry which is preliminary data.</text>
</comment>
<dbReference type="PROSITE" id="PS51257">
    <property type="entry name" value="PROKAR_LIPOPROTEIN"/>
    <property type="match status" value="1"/>
</dbReference>
<reference evidence="9 10" key="2">
    <citation type="submission" date="2024-06" db="EMBL/GenBank/DDBJ databases">
        <title>Thioclava kandeliae sp. nov. from a rhizosphere soil sample of Kandelia candel in a mangrove.</title>
        <authorList>
            <person name="Mu T."/>
        </authorList>
    </citation>
    <scope>NUCLEOTIDE SEQUENCE [LARGE SCALE GENOMIC DNA]</scope>
    <source>
        <strain evidence="9 10">CPCC 100088</strain>
    </source>
</reference>
<evidence type="ECO:0000256" key="4">
    <source>
        <dbReference type="ARBA" id="ARBA00022833"/>
    </source>
</evidence>
<feature type="chain" id="PRO_5047261590" evidence="7">
    <location>
        <begin position="24"/>
        <end position="257"/>
    </location>
</feature>
<keyword evidence="4 6" id="KW-0862">Zinc</keyword>
<keyword evidence="10" id="KW-1185">Reference proteome</keyword>
<dbReference type="Gene3D" id="3.30.2010.10">
    <property type="entry name" value="Metalloproteases ('zincins'), catalytic domain"/>
    <property type="match status" value="1"/>
</dbReference>
<dbReference type="InterPro" id="IPR001915">
    <property type="entry name" value="Peptidase_M48"/>
</dbReference>
<feature type="signal peptide" evidence="7">
    <location>
        <begin position="1"/>
        <end position="23"/>
    </location>
</feature>
<organism evidence="9 10">
    <name type="scientific">Thioclava kandeliae</name>
    <dbReference type="NCBI Taxonomy" id="3070818"/>
    <lineage>
        <taxon>Bacteria</taxon>
        <taxon>Pseudomonadati</taxon>
        <taxon>Pseudomonadota</taxon>
        <taxon>Alphaproteobacteria</taxon>
        <taxon>Rhodobacterales</taxon>
        <taxon>Paracoccaceae</taxon>
        <taxon>Thioclava</taxon>
    </lineage>
</organism>
<dbReference type="PANTHER" id="PTHR22726">
    <property type="entry name" value="METALLOENDOPEPTIDASE OMA1"/>
    <property type="match status" value="1"/>
</dbReference>
<reference evidence="9 10" key="1">
    <citation type="submission" date="2024-01" db="EMBL/GenBank/DDBJ databases">
        <authorList>
            <person name="Deng Y."/>
            <person name="Su J."/>
        </authorList>
    </citation>
    <scope>NUCLEOTIDE SEQUENCE [LARGE SCALE GENOMIC DNA]</scope>
    <source>
        <strain evidence="9 10">CPCC 100088</strain>
    </source>
</reference>
<keyword evidence="2" id="KW-0479">Metal-binding</keyword>
<evidence type="ECO:0000256" key="3">
    <source>
        <dbReference type="ARBA" id="ARBA00022801"/>
    </source>
</evidence>
<name>A0ABV1SKZ4_9RHOB</name>
<evidence type="ECO:0000256" key="2">
    <source>
        <dbReference type="ARBA" id="ARBA00022723"/>
    </source>
</evidence>
<gene>
    <name evidence="9" type="ORF">VSX56_17565</name>
</gene>
<dbReference type="Proteomes" id="UP001438953">
    <property type="component" value="Unassembled WGS sequence"/>
</dbReference>
<dbReference type="EC" id="3.4.24.-" evidence="9"/>
<keyword evidence="1 6" id="KW-0645">Protease</keyword>
<sequence>MRFPVLPLPAVAACVLLAMTGGAVTGCAPVTGQGSDASDASMQFAPSTDLLPPEVAAKNFMTAAHRMEPVIESYCRHHQLAQVHNCDFRIMVDDRPDPEPNAFQTLDEKGQPVLAFNLTLISQALNQDELAFVMGHEAAHHILGHLDMKADDSQTGAVLMGTIIASQGASNRQVRKAQTIGAELGALTRAKDYELQADSLGAVLSLRAGYHPLKGIQIFKRIDNPEDDIMSSHPSNAARMANVRATMSRLKKRSSGV</sequence>
<dbReference type="PANTHER" id="PTHR22726:SF1">
    <property type="entry name" value="METALLOENDOPEPTIDASE OMA1, MITOCHONDRIAL"/>
    <property type="match status" value="1"/>
</dbReference>
<dbReference type="Pfam" id="PF01435">
    <property type="entry name" value="Peptidase_M48"/>
    <property type="match status" value="1"/>
</dbReference>